<dbReference type="InterPro" id="IPR036910">
    <property type="entry name" value="HMG_box_dom_sf"/>
</dbReference>
<feature type="domain" description="HMG box" evidence="3">
    <location>
        <begin position="235"/>
        <end position="299"/>
    </location>
</feature>
<keyword evidence="1" id="KW-0539">Nucleus</keyword>
<evidence type="ECO:0000256" key="1">
    <source>
        <dbReference type="PROSITE-ProRule" id="PRU00267"/>
    </source>
</evidence>
<dbReference type="SUPFAM" id="SSF47095">
    <property type="entry name" value="HMG-box"/>
    <property type="match status" value="1"/>
</dbReference>
<dbReference type="GO" id="GO:0005634">
    <property type="term" value="C:nucleus"/>
    <property type="evidence" value="ECO:0007669"/>
    <property type="project" value="UniProtKB-UniRule"/>
</dbReference>
<reference evidence="4" key="1">
    <citation type="submission" date="2020-03" db="EMBL/GenBank/DDBJ databases">
        <title>Site-based positive gene gene selection in Geosmithia morbida across the United States reveals a broad range of putative effectors and factors for local host and environmental adapation.</title>
        <authorList>
            <person name="Onufrak A."/>
            <person name="Murdoch R.W."/>
            <person name="Gazis R."/>
            <person name="Huff M."/>
            <person name="Staton M."/>
            <person name="Klingeman W."/>
            <person name="Hadziabdic D."/>
        </authorList>
    </citation>
    <scope>NUCLEOTIDE SEQUENCE</scope>
    <source>
        <strain evidence="4">1262</strain>
    </source>
</reference>
<proteinExistence type="predicted"/>
<dbReference type="EMBL" id="JAANYQ010000009">
    <property type="protein sequence ID" value="KAF4122544.1"/>
    <property type="molecule type" value="Genomic_DNA"/>
</dbReference>
<evidence type="ECO:0000313" key="5">
    <source>
        <dbReference type="Proteomes" id="UP000749293"/>
    </source>
</evidence>
<dbReference type="Proteomes" id="UP000749293">
    <property type="component" value="Unassembled WGS sequence"/>
</dbReference>
<evidence type="ECO:0000313" key="4">
    <source>
        <dbReference type="EMBL" id="KAF4122544.1"/>
    </source>
</evidence>
<dbReference type="GeneID" id="55973759"/>
<organism evidence="4 5">
    <name type="scientific">Geosmithia morbida</name>
    <dbReference type="NCBI Taxonomy" id="1094350"/>
    <lineage>
        <taxon>Eukaryota</taxon>
        <taxon>Fungi</taxon>
        <taxon>Dikarya</taxon>
        <taxon>Ascomycota</taxon>
        <taxon>Pezizomycotina</taxon>
        <taxon>Sordariomycetes</taxon>
        <taxon>Hypocreomycetidae</taxon>
        <taxon>Hypocreales</taxon>
        <taxon>Bionectriaceae</taxon>
        <taxon>Geosmithia</taxon>
    </lineage>
</organism>
<comment type="caution">
    <text evidence="4">The sequence shown here is derived from an EMBL/GenBank/DDBJ whole genome shotgun (WGS) entry which is preliminary data.</text>
</comment>
<dbReference type="AlphaFoldDB" id="A0A9P4YVG9"/>
<evidence type="ECO:0000259" key="3">
    <source>
        <dbReference type="PROSITE" id="PS50118"/>
    </source>
</evidence>
<feature type="region of interest" description="Disordered" evidence="2">
    <location>
        <begin position="56"/>
        <end position="118"/>
    </location>
</feature>
<evidence type="ECO:0000256" key="2">
    <source>
        <dbReference type="SAM" id="MobiDB-lite"/>
    </source>
</evidence>
<dbReference type="OrthoDB" id="1919336at2759"/>
<protein>
    <submittedName>
        <fullName evidence="4">HMG (High mobility group) box</fullName>
    </submittedName>
</protein>
<dbReference type="PROSITE" id="PS50118">
    <property type="entry name" value="HMG_BOX_2"/>
    <property type="match status" value="1"/>
</dbReference>
<dbReference type="InterPro" id="IPR009071">
    <property type="entry name" value="HMG_box_dom"/>
</dbReference>
<dbReference type="Gene3D" id="1.10.30.10">
    <property type="entry name" value="High mobility group box domain"/>
    <property type="match status" value="2"/>
</dbReference>
<feature type="compositionally biased region" description="Basic residues" evidence="2">
    <location>
        <begin position="67"/>
        <end position="106"/>
    </location>
</feature>
<sequence length="324" mass="35405">MLATSVSRAVVRRVAGAAVGAPTASLARSLAGLSISSSSPAVTAPRPATVRAFATSPYAALPEGKEKKTKKKAAAKKAAAKKPAAKKPATKKKAVAKKPAQKKKAAKPPTPEQQEKAEIKELKRRALLKLAPKTAAVRPWNIFVAEKMPAERARTSTMGDAIRAVKAEFDGLSYSEMQRLESQAAANKEANEAAYKAWIVSLPVDVVYLANRARRRLARLVKDKRFPKLVDDRLPRTPRNPFVQYIQSEATFPAGRPVTDSFRDAATAWKSLPDYEKRRFEDQYAADKNTYDTEMTAIRAQANKRVKADKAADKAVAKNPPQPF</sequence>
<gene>
    <name evidence="4" type="ORF">GMORB2_7536</name>
</gene>
<keyword evidence="1" id="KW-0238">DNA-binding</keyword>
<accession>A0A9P4YVG9</accession>
<dbReference type="RefSeq" id="XP_035321196.1">
    <property type="nucleotide sequence ID" value="XM_035469501.1"/>
</dbReference>
<dbReference type="GO" id="GO:0003677">
    <property type="term" value="F:DNA binding"/>
    <property type="evidence" value="ECO:0007669"/>
    <property type="project" value="UniProtKB-UniRule"/>
</dbReference>
<name>A0A9P4YVG9_9HYPO</name>
<feature type="DNA-binding region" description="HMG box" evidence="1">
    <location>
        <begin position="235"/>
        <end position="299"/>
    </location>
</feature>
<keyword evidence="5" id="KW-1185">Reference proteome</keyword>